<proteinExistence type="predicted"/>
<organism evidence="2 3">
    <name type="scientific">Candidatus Staskawiczbacteria bacterium RIFCSPLOWO2_01_FULL_33_9</name>
    <dbReference type="NCBI Taxonomy" id="1802211"/>
    <lineage>
        <taxon>Bacteria</taxon>
        <taxon>Candidatus Staskawicziibacteriota</taxon>
    </lineage>
</organism>
<keyword evidence="1" id="KW-0472">Membrane</keyword>
<gene>
    <name evidence="2" type="ORF">A2904_02260</name>
</gene>
<protein>
    <recommendedName>
        <fullName evidence="4">Cell division protein FtsL</fullName>
    </recommendedName>
</protein>
<comment type="caution">
    <text evidence="2">The sequence shown here is derived from an EMBL/GenBank/DDBJ whole genome shotgun (WGS) entry which is preliminary data.</text>
</comment>
<evidence type="ECO:0000256" key="1">
    <source>
        <dbReference type="SAM" id="Phobius"/>
    </source>
</evidence>
<sequence length="110" mass="12738">MTTLTLAYSFLNKKVYYSLAFLTSLCLAIFYVLQINYMIESSYLVKGYQDQIDNLLQENKVLEVDFAKTSFMGTIGQKTKEMSFERVKQVKYMQILEASAFLPESVKNNN</sequence>
<evidence type="ECO:0000313" key="2">
    <source>
        <dbReference type="EMBL" id="OGZ71343.1"/>
    </source>
</evidence>
<keyword evidence="1" id="KW-1133">Transmembrane helix</keyword>
<evidence type="ECO:0000313" key="3">
    <source>
        <dbReference type="Proteomes" id="UP000176308"/>
    </source>
</evidence>
<keyword evidence="1" id="KW-0812">Transmembrane</keyword>
<accession>A0A1G2I987</accession>
<feature type="transmembrane region" description="Helical" evidence="1">
    <location>
        <begin position="15"/>
        <end position="33"/>
    </location>
</feature>
<dbReference type="Proteomes" id="UP000176308">
    <property type="component" value="Unassembled WGS sequence"/>
</dbReference>
<evidence type="ECO:0008006" key="4">
    <source>
        <dbReference type="Google" id="ProtNLM"/>
    </source>
</evidence>
<reference evidence="2 3" key="1">
    <citation type="journal article" date="2016" name="Nat. Commun.">
        <title>Thousands of microbial genomes shed light on interconnected biogeochemical processes in an aquifer system.</title>
        <authorList>
            <person name="Anantharaman K."/>
            <person name="Brown C.T."/>
            <person name="Hug L.A."/>
            <person name="Sharon I."/>
            <person name="Castelle C.J."/>
            <person name="Probst A.J."/>
            <person name="Thomas B.C."/>
            <person name="Singh A."/>
            <person name="Wilkins M.J."/>
            <person name="Karaoz U."/>
            <person name="Brodie E.L."/>
            <person name="Williams K.H."/>
            <person name="Hubbard S.S."/>
            <person name="Banfield J.F."/>
        </authorList>
    </citation>
    <scope>NUCLEOTIDE SEQUENCE [LARGE SCALE GENOMIC DNA]</scope>
</reference>
<dbReference type="EMBL" id="MHOX01000007">
    <property type="protein sequence ID" value="OGZ71343.1"/>
    <property type="molecule type" value="Genomic_DNA"/>
</dbReference>
<dbReference type="AlphaFoldDB" id="A0A1G2I987"/>
<name>A0A1G2I987_9BACT</name>